<evidence type="ECO:0000256" key="8">
    <source>
        <dbReference type="ARBA" id="ARBA00022692"/>
    </source>
</evidence>
<keyword evidence="7 12" id="KW-0808">Transferase</keyword>
<dbReference type="EC" id="2.4.1.-" evidence="12"/>
<sequence length="424" mass="49410">MCNLGFGCYPPTQNSLMLKIESYQYRFLHVLIGLFVVRIIQAAVVYFVPFQFDTSSAILIDKYKSEIPKYPGWLLQILNNLTAWDSVYFLKLSMDGITYEHEWVFGPLWWRMMRIFKTSMSFYGIEMDIYDVLVSFIILNNVLIILISYILYHLCLLICEGNLKLIGKLNNKKFAYYTSLIILIQPSGIFSTVSYSETMVQFLSYLGVYLYLSSRGRVTLSNRVRYFLSGTLFTIAFGFRSNSLLYGIIYLTDLLQFRNIKDIFTILITGAQLFIGLALSIYIPYSIYCPERGEWCNSFSKSLVLYAQSHYWDNGFLKYFTIANIPMFVIAAPQLLILGLSINFFKSWVTLKSLTIMSAIYLALQFTTMHVQIVNRVSTFIPLHIWYVSYLYTVNPERGRWILKWWIFWVILQTALFAAFLPPA</sequence>
<dbReference type="GO" id="GO:0004376">
    <property type="term" value="F:GPI mannosyltransferase activity"/>
    <property type="evidence" value="ECO:0007669"/>
    <property type="project" value="InterPro"/>
</dbReference>
<evidence type="ECO:0000256" key="7">
    <source>
        <dbReference type="ARBA" id="ARBA00022679"/>
    </source>
</evidence>
<dbReference type="AlphaFoldDB" id="A0A2U9R1M4"/>
<dbReference type="EMBL" id="CP028774">
    <property type="protein sequence ID" value="AWU75009.1"/>
    <property type="molecule type" value="Genomic_DNA"/>
</dbReference>
<keyword evidence="6 12" id="KW-0328">Glycosyltransferase</keyword>
<keyword evidence="9 12" id="KW-0256">Endoplasmic reticulum</keyword>
<feature type="transmembrane region" description="Helical" evidence="12">
    <location>
        <begin position="349"/>
        <end position="367"/>
    </location>
</feature>
<dbReference type="RefSeq" id="XP_029320486.1">
    <property type="nucleotide sequence ID" value="XM_029464627.1"/>
</dbReference>
<proteinExistence type="inferred from homology"/>
<feature type="transmembrane region" description="Helical" evidence="12">
    <location>
        <begin position="226"/>
        <end position="251"/>
    </location>
</feature>
<evidence type="ECO:0000256" key="10">
    <source>
        <dbReference type="ARBA" id="ARBA00022989"/>
    </source>
</evidence>
<name>A0A2U9R1M4_PICKU</name>
<dbReference type="InterPro" id="IPR007315">
    <property type="entry name" value="PIG-V/Gpi18"/>
</dbReference>
<comment type="subcellular location">
    <subcellularLocation>
        <location evidence="1 12">Endoplasmic reticulum membrane</location>
        <topology evidence="1 12">Multi-pass membrane protein</topology>
    </subcellularLocation>
</comment>
<dbReference type="OrthoDB" id="10252502at2759"/>
<evidence type="ECO:0000256" key="12">
    <source>
        <dbReference type="RuleBase" id="RU363112"/>
    </source>
</evidence>
<dbReference type="Proteomes" id="UP000249293">
    <property type="component" value="Chromosome 2"/>
</dbReference>
<organism evidence="13 14">
    <name type="scientific">Pichia kudriavzevii</name>
    <name type="common">Yeast</name>
    <name type="synonym">Issatchenkia orientalis</name>
    <dbReference type="NCBI Taxonomy" id="4909"/>
    <lineage>
        <taxon>Eukaryota</taxon>
        <taxon>Fungi</taxon>
        <taxon>Dikarya</taxon>
        <taxon>Ascomycota</taxon>
        <taxon>Saccharomycotina</taxon>
        <taxon>Pichiomycetes</taxon>
        <taxon>Pichiales</taxon>
        <taxon>Pichiaceae</taxon>
        <taxon>Pichia</taxon>
    </lineage>
</organism>
<accession>A0A2U9R1M4</accession>
<comment type="function">
    <text evidence="12">Mannosyltransferase involved in glycosylphosphatidylinositol-anchor biosynthesis.</text>
</comment>
<dbReference type="UniPathway" id="UPA00196"/>
<dbReference type="GO" id="GO:0000009">
    <property type="term" value="F:alpha-1,6-mannosyltransferase activity"/>
    <property type="evidence" value="ECO:0007669"/>
    <property type="project" value="InterPro"/>
</dbReference>
<dbReference type="KEGG" id="pkz:C5L36_0B02680"/>
<keyword evidence="5 12" id="KW-0337">GPI-anchor biosynthesis</keyword>
<reference evidence="13 14" key="1">
    <citation type="submission" date="2018-06" db="EMBL/GenBank/DDBJ databases">
        <title>Population genomics shows no distinction between pathogenic Candida krusei and environmental Pichia kudriavzevii: One species, four names.</title>
        <authorList>
            <person name="Douglass A.P."/>
            <person name="Offei B."/>
            <person name="Braun-Galleani S."/>
            <person name="Coughlan A.Y."/>
            <person name="Martos A."/>
            <person name="Ortiz-Merino R.A."/>
            <person name="Byrne K.P."/>
            <person name="Wolfe K.H."/>
        </authorList>
    </citation>
    <scope>NUCLEOTIDE SEQUENCE [LARGE SCALE GENOMIC DNA]</scope>
    <source>
        <strain evidence="13 14">CBS573</strain>
    </source>
</reference>
<gene>
    <name evidence="13" type="ORF">C5L36_0B02680</name>
</gene>
<dbReference type="GO" id="GO:0005789">
    <property type="term" value="C:endoplasmic reticulum membrane"/>
    <property type="evidence" value="ECO:0007669"/>
    <property type="project" value="UniProtKB-SubCell"/>
</dbReference>
<evidence type="ECO:0000256" key="4">
    <source>
        <dbReference type="ARBA" id="ARBA00013795"/>
    </source>
</evidence>
<dbReference type="GO" id="GO:0006506">
    <property type="term" value="P:GPI anchor biosynthetic process"/>
    <property type="evidence" value="ECO:0007669"/>
    <property type="project" value="UniProtKB-UniPathway"/>
</dbReference>
<evidence type="ECO:0000313" key="14">
    <source>
        <dbReference type="Proteomes" id="UP000249293"/>
    </source>
</evidence>
<keyword evidence="8 12" id="KW-0812">Transmembrane</keyword>
<dbReference type="GeneID" id="40382774"/>
<feature type="transmembrane region" description="Helical" evidence="12">
    <location>
        <begin position="27"/>
        <end position="48"/>
    </location>
</feature>
<dbReference type="STRING" id="4909.A0A2U9R1M4"/>
<evidence type="ECO:0000256" key="1">
    <source>
        <dbReference type="ARBA" id="ARBA00004477"/>
    </source>
</evidence>
<evidence type="ECO:0000256" key="2">
    <source>
        <dbReference type="ARBA" id="ARBA00004687"/>
    </source>
</evidence>
<evidence type="ECO:0000256" key="3">
    <source>
        <dbReference type="ARBA" id="ARBA00008698"/>
    </source>
</evidence>
<dbReference type="PANTHER" id="PTHR12468:SF2">
    <property type="entry name" value="GPI MANNOSYLTRANSFERASE 2"/>
    <property type="match status" value="1"/>
</dbReference>
<keyword evidence="10 12" id="KW-1133">Transmembrane helix</keyword>
<dbReference type="PANTHER" id="PTHR12468">
    <property type="entry name" value="GPI MANNOSYLTRANSFERASE 2"/>
    <property type="match status" value="1"/>
</dbReference>
<evidence type="ECO:0000256" key="9">
    <source>
        <dbReference type="ARBA" id="ARBA00022824"/>
    </source>
</evidence>
<feature type="transmembrane region" description="Helical" evidence="12">
    <location>
        <begin position="319"/>
        <end position="342"/>
    </location>
</feature>
<evidence type="ECO:0000256" key="11">
    <source>
        <dbReference type="ARBA" id="ARBA00023136"/>
    </source>
</evidence>
<comment type="pathway">
    <text evidence="2 12">Glycolipid biosynthesis; glycosylphosphatidylinositol-anchor biosynthesis.</text>
</comment>
<protein>
    <recommendedName>
        <fullName evidence="4 12">GPI mannosyltransferase 2</fullName>
        <ecNumber evidence="12">2.4.1.-</ecNumber>
    </recommendedName>
</protein>
<keyword evidence="11 12" id="KW-0472">Membrane</keyword>
<feature type="transmembrane region" description="Helical" evidence="12">
    <location>
        <begin position="174"/>
        <end position="195"/>
    </location>
</feature>
<feature type="transmembrane region" description="Helical" evidence="12">
    <location>
        <begin position="373"/>
        <end position="393"/>
    </location>
</feature>
<evidence type="ECO:0000313" key="13">
    <source>
        <dbReference type="EMBL" id="AWU75009.1"/>
    </source>
</evidence>
<dbReference type="Pfam" id="PF04188">
    <property type="entry name" value="Mannosyl_trans2"/>
    <property type="match status" value="2"/>
</dbReference>
<keyword evidence="14" id="KW-1185">Reference proteome</keyword>
<feature type="transmembrane region" description="Helical" evidence="12">
    <location>
        <begin position="405"/>
        <end position="422"/>
    </location>
</feature>
<evidence type="ECO:0000256" key="6">
    <source>
        <dbReference type="ARBA" id="ARBA00022676"/>
    </source>
</evidence>
<dbReference type="VEuPathDB" id="FungiDB:C5L36_0B02680"/>
<comment type="similarity">
    <text evidence="3 12">Belongs to the PIGV family.</text>
</comment>
<feature type="transmembrane region" description="Helical" evidence="12">
    <location>
        <begin position="129"/>
        <end position="154"/>
    </location>
</feature>
<dbReference type="GO" id="GO:0031501">
    <property type="term" value="C:mannosyltransferase complex"/>
    <property type="evidence" value="ECO:0007669"/>
    <property type="project" value="TreeGrafter"/>
</dbReference>
<feature type="transmembrane region" description="Helical" evidence="12">
    <location>
        <begin position="263"/>
        <end position="285"/>
    </location>
</feature>
<evidence type="ECO:0000256" key="5">
    <source>
        <dbReference type="ARBA" id="ARBA00022502"/>
    </source>
</evidence>